<reference evidence="2" key="1">
    <citation type="submission" date="2023-03" db="EMBL/GenBank/DDBJ databases">
        <title>Massive genome expansion in bonnet fungi (Mycena s.s.) driven by repeated elements and novel gene families across ecological guilds.</title>
        <authorList>
            <consortium name="Lawrence Berkeley National Laboratory"/>
            <person name="Harder C.B."/>
            <person name="Miyauchi S."/>
            <person name="Viragh M."/>
            <person name="Kuo A."/>
            <person name="Thoen E."/>
            <person name="Andreopoulos B."/>
            <person name="Lu D."/>
            <person name="Skrede I."/>
            <person name="Drula E."/>
            <person name="Henrissat B."/>
            <person name="Morin E."/>
            <person name="Kohler A."/>
            <person name="Barry K."/>
            <person name="LaButti K."/>
            <person name="Morin E."/>
            <person name="Salamov A."/>
            <person name="Lipzen A."/>
            <person name="Mereny Z."/>
            <person name="Hegedus B."/>
            <person name="Baldrian P."/>
            <person name="Stursova M."/>
            <person name="Weitz H."/>
            <person name="Taylor A."/>
            <person name="Grigoriev I.V."/>
            <person name="Nagy L.G."/>
            <person name="Martin F."/>
            <person name="Kauserud H."/>
        </authorList>
    </citation>
    <scope>NUCLEOTIDE SEQUENCE</scope>
    <source>
        <strain evidence="2">CBHHK002</strain>
    </source>
</reference>
<dbReference type="PANTHER" id="PTHR40465:SF1">
    <property type="entry name" value="DUF6534 DOMAIN-CONTAINING PROTEIN"/>
    <property type="match status" value="1"/>
</dbReference>
<keyword evidence="1" id="KW-0812">Transmembrane</keyword>
<comment type="caution">
    <text evidence="2">The sequence shown here is derived from an EMBL/GenBank/DDBJ whole genome shotgun (WGS) entry which is preliminary data.</text>
</comment>
<protein>
    <submittedName>
        <fullName evidence="2">Uncharacterized protein</fullName>
    </submittedName>
</protein>
<dbReference type="PANTHER" id="PTHR40465">
    <property type="entry name" value="CHROMOSOME 1, WHOLE GENOME SHOTGUN SEQUENCE"/>
    <property type="match status" value="1"/>
</dbReference>
<dbReference type="EMBL" id="JARIHO010000035">
    <property type="protein sequence ID" value="KAJ7331449.1"/>
    <property type="molecule type" value="Genomic_DNA"/>
</dbReference>
<evidence type="ECO:0000313" key="2">
    <source>
        <dbReference type="EMBL" id="KAJ7331449.1"/>
    </source>
</evidence>
<feature type="transmembrane region" description="Helical" evidence="1">
    <location>
        <begin position="119"/>
        <end position="146"/>
    </location>
</feature>
<feature type="transmembrane region" description="Helical" evidence="1">
    <location>
        <begin position="158"/>
        <end position="178"/>
    </location>
</feature>
<feature type="transmembrane region" description="Helical" evidence="1">
    <location>
        <begin position="89"/>
        <end position="107"/>
    </location>
</feature>
<name>A0AAD7EKC7_9AGAR</name>
<dbReference type="AlphaFoldDB" id="A0AAD7EKC7"/>
<keyword evidence="3" id="KW-1185">Reference proteome</keyword>
<evidence type="ECO:0000313" key="3">
    <source>
        <dbReference type="Proteomes" id="UP001218218"/>
    </source>
</evidence>
<organism evidence="2 3">
    <name type="scientific">Mycena albidolilacea</name>
    <dbReference type="NCBI Taxonomy" id="1033008"/>
    <lineage>
        <taxon>Eukaryota</taxon>
        <taxon>Fungi</taxon>
        <taxon>Dikarya</taxon>
        <taxon>Basidiomycota</taxon>
        <taxon>Agaricomycotina</taxon>
        <taxon>Agaricomycetes</taxon>
        <taxon>Agaricomycetidae</taxon>
        <taxon>Agaricales</taxon>
        <taxon>Marasmiineae</taxon>
        <taxon>Mycenaceae</taxon>
        <taxon>Mycena</taxon>
    </lineage>
</organism>
<keyword evidence="1" id="KW-0472">Membrane</keyword>
<sequence>MAALASTNGVWLVITFMQALLQGMGMLQGFLSSSCCLLHSALSPDQQLTVPLSVVESVQMGLAFSNVYTWLIDGFGDFANLDVIHWQDMSQLAAIYASAFLAQGYFARTIYHLDNKRKVIPILISLLALLAFGSGLGQVALCIGLGKYSELGETSTTTNLQAAAALAADFLITVALLWRLNDGWFGIQSQVSFH</sequence>
<keyword evidence="1" id="KW-1133">Transmembrane helix</keyword>
<dbReference type="Proteomes" id="UP001218218">
    <property type="component" value="Unassembled WGS sequence"/>
</dbReference>
<proteinExistence type="predicted"/>
<accession>A0AAD7EKC7</accession>
<gene>
    <name evidence="2" type="ORF">DFH08DRAFT_814756</name>
</gene>
<evidence type="ECO:0000256" key="1">
    <source>
        <dbReference type="SAM" id="Phobius"/>
    </source>
</evidence>